<dbReference type="Proteomes" id="UP000824120">
    <property type="component" value="Chromosome 12"/>
</dbReference>
<keyword evidence="3" id="KW-1185">Reference proteome</keyword>
<proteinExistence type="predicted"/>
<dbReference type="Pfam" id="PF07734">
    <property type="entry name" value="FBA_1"/>
    <property type="match status" value="1"/>
</dbReference>
<evidence type="ECO:0000259" key="1">
    <source>
        <dbReference type="Pfam" id="PF07734"/>
    </source>
</evidence>
<name>A0A9J5W5X3_SOLCO</name>
<dbReference type="InterPro" id="IPR050796">
    <property type="entry name" value="SCF_F-box_component"/>
</dbReference>
<feature type="non-terminal residue" evidence="2">
    <location>
        <position position="1"/>
    </location>
</feature>
<dbReference type="InterPro" id="IPR006527">
    <property type="entry name" value="F-box-assoc_dom_typ1"/>
</dbReference>
<dbReference type="PANTHER" id="PTHR31672">
    <property type="entry name" value="BNACNNG10540D PROTEIN"/>
    <property type="match status" value="1"/>
</dbReference>
<organism evidence="2 3">
    <name type="scientific">Solanum commersonii</name>
    <name type="common">Commerson's wild potato</name>
    <name type="synonym">Commerson's nightshade</name>
    <dbReference type="NCBI Taxonomy" id="4109"/>
    <lineage>
        <taxon>Eukaryota</taxon>
        <taxon>Viridiplantae</taxon>
        <taxon>Streptophyta</taxon>
        <taxon>Embryophyta</taxon>
        <taxon>Tracheophyta</taxon>
        <taxon>Spermatophyta</taxon>
        <taxon>Magnoliopsida</taxon>
        <taxon>eudicotyledons</taxon>
        <taxon>Gunneridae</taxon>
        <taxon>Pentapetalae</taxon>
        <taxon>asterids</taxon>
        <taxon>lamiids</taxon>
        <taxon>Solanales</taxon>
        <taxon>Solanaceae</taxon>
        <taxon>Solanoideae</taxon>
        <taxon>Solaneae</taxon>
        <taxon>Solanum</taxon>
    </lineage>
</organism>
<accession>A0A9J5W5X3</accession>
<dbReference type="PANTHER" id="PTHR31672:SF13">
    <property type="entry name" value="F-BOX PROTEIN CPR30-LIKE"/>
    <property type="match status" value="1"/>
</dbReference>
<sequence>MLEFNIASITASSMSVNSQSRDISYPLVSSCNGLLCMVYSFKIFIWNPATRKYKMVKEPNPTLLKCYESTLYGFTYDSVSDDYKIIATFVISAKDSRHIVGIYSVKNESWKKIDTIPSVYHLFDQNPISFYGTINMMAARLVEGNGGSDFNEFVIISLIVADEKIVVTPVPPQYCGSQIKMSNFANHLYISRFVEMDFLVFSRDKDGERWTWTSFMNIPTLGSFIGLGNHNCYLDDIIFLKENEISCGGNWMVHHQRQAGWWKEALKGQKHLKSNEELLLEPTPSKVQTSHSLLTTKASDDGRGEETIDITPGVEWITRVDTARKAVEIIGKGLNEVD</sequence>
<evidence type="ECO:0000313" key="2">
    <source>
        <dbReference type="EMBL" id="KAG5570841.1"/>
    </source>
</evidence>
<dbReference type="NCBIfam" id="TIGR01640">
    <property type="entry name" value="F_box_assoc_1"/>
    <property type="match status" value="1"/>
</dbReference>
<gene>
    <name evidence="2" type="ORF">H5410_060607</name>
</gene>
<dbReference type="InterPro" id="IPR017451">
    <property type="entry name" value="F-box-assoc_interact_dom"/>
</dbReference>
<evidence type="ECO:0000313" key="3">
    <source>
        <dbReference type="Proteomes" id="UP000824120"/>
    </source>
</evidence>
<protein>
    <recommendedName>
        <fullName evidence="1">F-box associated beta-propeller type 1 domain-containing protein</fullName>
    </recommendedName>
</protein>
<dbReference type="AlphaFoldDB" id="A0A9J5W5X3"/>
<dbReference type="EMBL" id="JACXVP010000012">
    <property type="protein sequence ID" value="KAG5570841.1"/>
    <property type="molecule type" value="Genomic_DNA"/>
</dbReference>
<comment type="caution">
    <text evidence="2">The sequence shown here is derived from an EMBL/GenBank/DDBJ whole genome shotgun (WGS) entry which is preliminary data.</text>
</comment>
<dbReference type="OrthoDB" id="1247337at2759"/>
<reference evidence="2 3" key="1">
    <citation type="submission" date="2020-09" db="EMBL/GenBank/DDBJ databases">
        <title>De no assembly of potato wild relative species, Solanum commersonii.</title>
        <authorList>
            <person name="Cho K."/>
        </authorList>
    </citation>
    <scope>NUCLEOTIDE SEQUENCE [LARGE SCALE GENOMIC DNA]</scope>
    <source>
        <strain evidence="2">LZ3.2</strain>
        <tissue evidence="2">Leaf</tissue>
    </source>
</reference>
<feature type="domain" description="F-box associated beta-propeller type 1" evidence="1">
    <location>
        <begin position="13"/>
        <end position="217"/>
    </location>
</feature>